<dbReference type="EMBL" id="RJNM01000004">
    <property type="protein sequence ID" value="RSI71451.1"/>
    <property type="molecule type" value="Genomic_DNA"/>
</dbReference>
<evidence type="ECO:0000313" key="1">
    <source>
        <dbReference type="EMBL" id="RSI71451.1"/>
    </source>
</evidence>
<proteinExistence type="predicted"/>
<comment type="caution">
    <text evidence="1">The sequence shown here is derived from an EMBL/GenBank/DDBJ whole genome shotgun (WGS) entry which is preliminary data.</text>
</comment>
<organism evidence="1 2">
    <name type="scientific">Streptococcus oralis</name>
    <dbReference type="NCBI Taxonomy" id="1303"/>
    <lineage>
        <taxon>Bacteria</taxon>
        <taxon>Bacillati</taxon>
        <taxon>Bacillota</taxon>
        <taxon>Bacilli</taxon>
        <taxon>Lactobacillales</taxon>
        <taxon>Streptococcaceae</taxon>
        <taxon>Streptococcus</taxon>
    </lineage>
</organism>
<dbReference type="Pfam" id="PF08713">
    <property type="entry name" value="DNA_alkylation"/>
    <property type="match status" value="1"/>
</dbReference>
<dbReference type="Proteomes" id="UP000272687">
    <property type="component" value="Unassembled WGS sequence"/>
</dbReference>
<name>A0A428C0C1_STROR</name>
<dbReference type="SUPFAM" id="SSF48371">
    <property type="entry name" value="ARM repeat"/>
    <property type="match status" value="1"/>
</dbReference>
<reference evidence="1 2" key="1">
    <citation type="submission" date="2018-11" db="EMBL/GenBank/DDBJ databases">
        <title>Species Designations Belie Phenotypic and Genotypic Heterogeneity in Oral Streptococci.</title>
        <authorList>
            <person name="Velsko I."/>
        </authorList>
    </citation>
    <scope>NUCLEOTIDE SEQUENCE [LARGE SCALE GENOMIC DNA]</scope>
    <source>
        <strain evidence="1 2">BCC50</strain>
    </source>
</reference>
<dbReference type="Gene3D" id="1.10.1240.70">
    <property type="match status" value="1"/>
</dbReference>
<dbReference type="Gene3D" id="1.25.40.290">
    <property type="entry name" value="ARM repeat domains"/>
    <property type="match status" value="1"/>
</dbReference>
<dbReference type="AlphaFoldDB" id="A0A428C0C1"/>
<sequence>MGKICTIICSNYNEFNSLLIPIENYLETLNVVSGSSYMKEYILNLEKEFSLIENGFKEEEKRALSDYQSNDIAYIKELAFLAFKSNVYQVRMYSVFLFGYLSEQDDISAFLRDKVSKDDNWRVQEVLAKAFDEFCKKIGYEKALPVIDEWLKNTNPNTRRAVTEGLRIWTSRPYFKDNPDEAIKRIATLKEDSSEYVRKSVGNALRDISKKFPELIKEELDSWDVKSKEIQKVYKLASKFIK</sequence>
<dbReference type="InterPro" id="IPR014825">
    <property type="entry name" value="DNA_alkylation"/>
</dbReference>
<accession>A0A428C0C1</accession>
<gene>
    <name evidence="1" type="ORF">D8860_03745</name>
</gene>
<evidence type="ECO:0000313" key="2">
    <source>
        <dbReference type="Proteomes" id="UP000272687"/>
    </source>
</evidence>
<dbReference type="InterPro" id="IPR016024">
    <property type="entry name" value="ARM-type_fold"/>
</dbReference>
<protein>
    <submittedName>
        <fullName evidence="1">DNA alkylation repair enzyme</fullName>
    </submittedName>
</protein>